<protein>
    <submittedName>
        <fullName evidence="3">Germination protein</fullName>
    </submittedName>
</protein>
<dbReference type="EMBL" id="BJXX01000098">
    <property type="protein sequence ID" value="GEN34825.1"/>
    <property type="molecule type" value="Genomic_DNA"/>
</dbReference>
<keyword evidence="4" id="KW-1185">Reference proteome</keyword>
<sequence>MKRFTVSTSYTLVCVLLIITLLTGCGGGNQQREKSASTNYNETKHMVVDILKTREGQRAIREAMQRGRMSTQSIQGGGNAGGGETRIQVQEMMQDPKFASSMAKAMQEENKKLIKDLMKDPEYQKMMLNIMKDPEYQKMVLETMKGPAYRQQTMNVMKESLQSPMFRLEMIDIAHKAQEQMIRPEPSKTKGQGGNGGGGGQGGQGGQGGSGGGGGQ</sequence>
<name>A0A511V778_9BACL</name>
<organism evidence="3 4">
    <name type="scientific">Aneurinibacillus danicus</name>
    <dbReference type="NCBI Taxonomy" id="267746"/>
    <lineage>
        <taxon>Bacteria</taxon>
        <taxon>Bacillati</taxon>
        <taxon>Bacillota</taxon>
        <taxon>Bacilli</taxon>
        <taxon>Bacillales</taxon>
        <taxon>Paenibacillaceae</taxon>
        <taxon>Aneurinibacillus group</taxon>
        <taxon>Aneurinibacillus</taxon>
    </lineage>
</organism>
<evidence type="ECO:0000256" key="1">
    <source>
        <dbReference type="SAM" id="MobiDB-lite"/>
    </source>
</evidence>
<dbReference type="PROSITE" id="PS51257">
    <property type="entry name" value="PROKAR_LIPOPROTEIN"/>
    <property type="match status" value="1"/>
</dbReference>
<dbReference type="AlphaFoldDB" id="A0A511V778"/>
<proteinExistence type="predicted"/>
<dbReference type="Proteomes" id="UP000321157">
    <property type="component" value="Unassembled WGS sequence"/>
</dbReference>
<gene>
    <name evidence="3" type="primary">gerD</name>
    <name evidence="3" type="ORF">ADA01nite_22850</name>
</gene>
<accession>A0A511V778</accession>
<feature type="compositionally biased region" description="Gly residues" evidence="1">
    <location>
        <begin position="191"/>
        <end position="216"/>
    </location>
</feature>
<evidence type="ECO:0000313" key="4">
    <source>
        <dbReference type="Proteomes" id="UP000321157"/>
    </source>
</evidence>
<dbReference type="NCBIfam" id="NF040801">
    <property type="entry name" value="spore_GerD"/>
    <property type="match status" value="1"/>
</dbReference>
<reference evidence="3 4" key="1">
    <citation type="submission" date="2019-07" db="EMBL/GenBank/DDBJ databases">
        <title>Whole genome shotgun sequence of Aneurinibacillus danicus NBRC 102444.</title>
        <authorList>
            <person name="Hosoyama A."/>
            <person name="Uohara A."/>
            <person name="Ohji S."/>
            <person name="Ichikawa N."/>
        </authorList>
    </citation>
    <scope>NUCLEOTIDE SEQUENCE [LARGE SCALE GENOMIC DNA]</scope>
    <source>
        <strain evidence="3 4">NBRC 102444</strain>
    </source>
</reference>
<evidence type="ECO:0000313" key="3">
    <source>
        <dbReference type="EMBL" id="GEN34825.1"/>
    </source>
</evidence>
<dbReference type="Pfam" id="PF17898">
    <property type="entry name" value="GerD"/>
    <property type="match status" value="1"/>
</dbReference>
<feature type="region of interest" description="Disordered" evidence="1">
    <location>
        <begin position="183"/>
        <end position="216"/>
    </location>
</feature>
<feature type="domain" description="Spore germination GerD central core" evidence="2">
    <location>
        <begin position="88"/>
        <end position="177"/>
    </location>
</feature>
<dbReference type="RefSeq" id="WP_170230241.1">
    <property type="nucleotide sequence ID" value="NZ_BJXX01000098.1"/>
</dbReference>
<dbReference type="InterPro" id="IPR041262">
    <property type="entry name" value="GerD_central"/>
</dbReference>
<evidence type="ECO:0000259" key="2">
    <source>
        <dbReference type="Pfam" id="PF17898"/>
    </source>
</evidence>
<comment type="caution">
    <text evidence="3">The sequence shown here is derived from an EMBL/GenBank/DDBJ whole genome shotgun (WGS) entry which is preliminary data.</text>
</comment>